<dbReference type="PROSITE" id="PS51725">
    <property type="entry name" value="ABM"/>
    <property type="match status" value="1"/>
</dbReference>
<protein>
    <recommendedName>
        <fullName evidence="2">ABM domain-containing protein</fullName>
    </recommendedName>
</protein>
<keyword evidence="1" id="KW-0732">Signal</keyword>
<dbReference type="InterPro" id="IPR011008">
    <property type="entry name" value="Dimeric_a/b-barrel"/>
</dbReference>
<dbReference type="SUPFAM" id="SSF54909">
    <property type="entry name" value="Dimeric alpha+beta barrel"/>
    <property type="match status" value="1"/>
</dbReference>
<feature type="signal peptide" evidence="1">
    <location>
        <begin position="1"/>
        <end position="20"/>
    </location>
</feature>
<evidence type="ECO:0000256" key="1">
    <source>
        <dbReference type="SAM" id="SignalP"/>
    </source>
</evidence>
<dbReference type="OrthoDB" id="10011777at2759"/>
<organism evidence="3 4">
    <name type="scientific">Peltaster fructicola</name>
    <dbReference type="NCBI Taxonomy" id="286661"/>
    <lineage>
        <taxon>Eukaryota</taxon>
        <taxon>Fungi</taxon>
        <taxon>Dikarya</taxon>
        <taxon>Ascomycota</taxon>
        <taxon>Pezizomycotina</taxon>
        <taxon>Dothideomycetes</taxon>
        <taxon>Dothideomycetes incertae sedis</taxon>
        <taxon>Peltaster</taxon>
    </lineage>
</organism>
<gene>
    <name evidence="3" type="ORF">AMS68_001996</name>
</gene>
<feature type="chain" id="PRO_5026184748" description="ABM domain-containing protein" evidence="1">
    <location>
        <begin position="21"/>
        <end position="136"/>
    </location>
</feature>
<sequence>MRFTSLSMAVFAASSTVTKAFSPKGTSDTTITLSNKITACPDKVAEEQQLLITFLKQVREDEAGVLKFLLYLAPNSSTFLTFEIYADQAAIDKHLSSSYFNDLIAAEAKDKTKCAENQVLIPLEEVFGFARHDNGY</sequence>
<evidence type="ECO:0000313" key="3">
    <source>
        <dbReference type="EMBL" id="QIW96478.1"/>
    </source>
</evidence>
<evidence type="ECO:0000313" key="4">
    <source>
        <dbReference type="Proteomes" id="UP000503462"/>
    </source>
</evidence>
<feature type="domain" description="ABM" evidence="2">
    <location>
        <begin position="31"/>
        <end position="119"/>
    </location>
</feature>
<dbReference type="InterPro" id="IPR007138">
    <property type="entry name" value="ABM_dom"/>
</dbReference>
<dbReference type="EMBL" id="CP051139">
    <property type="protein sequence ID" value="QIW96478.1"/>
    <property type="molecule type" value="Genomic_DNA"/>
</dbReference>
<dbReference type="Gene3D" id="3.30.70.100">
    <property type="match status" value="1"/>
</dbReference>
<dbReference type="Pfam" id="PF03992">
    <property type="entry name" value="ABM"/>
    <property type="match status" value="1"/>
</dbReference>
<name>A0A6H0XPD3_9PEZI</name>
<keyword evidence="4" id="KW-1185">Reference proteome</keyword>
<dbReference type="AlphaFoldDB" id="A0A6H0XPD3"/>
<reference evidence="3 4" key="1">
    <citation type="journal article" date="2016" name="Sci. Rep.">
        <title>Peltaster fructicola genome reveals evolution from an invasive phytopathogen to an ectophytic parasite.</title>
        <authorList>
            <person name="Xu C."/>
            <person name="Chen H."/>
            <person name="Gleason M.L."/>
            <person name="Xu J.R."/>
            <person name="Liu H."/>
            <person name="Zhang R."/>
            <person name="Sun G."/>
        </authorList>
    </citation>
    <scope>NUCLEOTIDE SEQUENCE [LARGE SCALE GENOMIC DNA]</scope>
    <source>
        <strain evidence="3 4">LNHT1506</strain>
    </source>
</reference>
<dbReference type="Proteomes" id="UP000503462">
    <property type="component" value="Chromosome 1"/>
</dbReference>
<evidence type="ECO:0000259" key="2">
    <source>
        <dbReference type="PROSITE" id="PS51725"/>
    </source>
</evidence>
<accession>A0A6H0XPD3</accession>
<proteinExistence type="predicted"/>